<sequence length="220" mass="24049">MSVERADGVAGLTVPFEALVERAAALAVPGTRRLLGICGPPGAGKSTLAERLVAALGDRAVLVAMDGFHLAQRELVRLGRAERKGAPDTFDAAGYVDLLHRLRRNGPGAPDAETVYAPEFRREIEEPVACAVPVPPEVPLVVTEGNYLLLPDPPWPKARAALDEVWFLAPDEDQRVRRLVDRHRRYGRTLEEARLRALRFDQANADLIAATADRADLVLR</sequence>
<keyword evidence="1" id="KW-0808">Transferase</keyword>
<dbReference type="Pfam" id="PF13671">
    <property type="entry name" value="AAA_33"/>
    <property type="match status" value="1"/>
</dbReference>
<dbReference type="PANTHER" id="PTHR10285">
    <property type="entry name" value="URIDINE KINASE"/>
    <property type="match status" value="1"/>
</dbReference>
<dbReference type="NCBIfam" id="NF006743">
    <property type="entry name" value="PRK09270.1-2"/>
    <property type="match status" value="1"/>
</dbReference>
<keyword evidence="2" id="KW-1185">Reference proteome</keyword>
<gene>
    <name evidence="1" type="ORF">GTS_48900</name>
</gene>
<dbReference type="InterPro" id="IPR027417">
    <property type="entry name" value="P-loop_NTPase"/>
</dbReference>
<organism evidence="1 2">
    <name type="scientific">Gandjariella thermophila</name>
    <dbReference type="NCBI Taxonomy" id="1931992"/>
    <lineage>
        <taxon>Bacteria</taxon>
        <taxon>Bacillati</taxon>
        <taxon>Actinomycetota</taxon>
        <taxon>Actinomycetes</taxon>
        <taxon>Pseudonocardiales</taxon>
        <taxon>Pseudonocardiaceae</taxon>
        <taxon>Gandjariella</taxon>
    </lineage>
</organism>
<dbReference type="EMBL" id="BJFL01000037">
    <property type="protein sequence ID" value="GDY33257.1"/>
    <property type="molecule type" value="Genomic_DNA"/>
</dbReference>
<proteinExistence type="predicted"/>
<dbReference type="Gene3D" id="3.40.50.300">
    <property type="entry name" value="P-loop containing nucleotide triphosphate hydrolases"/>
    <property type="match status" value="2"/>
</dbReference>
<evidence type="ECO:0000313" key="2">
    <source>
        <dbReference type="Proteomes" id="UP000298860"/>
    </source>
</evidence>
<protein>
    <submittedName>
        <fullName evidence="1">Nucleoside/nucleotide kinase family protein</fullName>
    </submittedName>
</protein>
<reference evidence="2" key="1">
    <citation type="submission" date="2019-04" db="EMBL/GenBank/DDBJ databases">
        <title>Draft genome sequence of Pseudonocardiaceae bacterium SL3-2-4.</title>
        <authorList>
            <person name="Ningsih F."/>
            <person name="Yokota A."/>
            <person name="Sakai Y."/>
            <person name="Nanatani K."/>
            <person name="Yabe S."/>
            <person name="Oetari A."/>
            <person name="Sjamsuridzal W."/>
        </authorList>
    </citation>
    <scope>NUCLEOTIDE SEQUENCE [LARGE SCALE GENOMIC DNA]</scope>
    <source>
        <strain evidence="2">SL3-2-4</strain>
    </source>
</reference>
<dbReference type="GO" id="GO:0016301">
    <property type="term" value="F:kinase activity"/>
    <property type="evidence" value="ECO:0007669"/>
    <property type="project" value="UniProtKB-KW"/>
</dbReference>
<comment type="caution">
    <text evidence="1">The sequence shown here is derived from an EMBL/GenBank/DDBJ whole genome shotgun (WGS) entry which is preliminary data.</text>
</comment>
<dbReference type="AlphaFoldDB" id="A0A4D4JH86"/>
<dbReference type="SUPFAM" id="SSF52540">
    <property type="entry name" value="P-loop containing nucleoside triphosphate hydrolases"/>
    <property type="match status" value="1"/>
</dbReference>
<accession>A0A4D4JH86</accession>
<name>A0A4D4JH86_9PSEU</name>
<keyword evidence="1" id="KW-0418">Kinase</keyword>
<dbReference type="Proteomes" id="UP000298860">
    <property type="component" value="Unassembled WGS sequence"/>
</dbReference>
<evidence type="ECO:0000313" key="1">
    <source>
        <dbReference type="EMBL" id="GDY33257.1"/>
    </source>
</evidence>